<sequence length="61" mass="7159">MRVNLGWHFWEKSFVNKEALFRSLIQKYFFVTRGSGFSMVVWNGSQILSFQPNGFSSYSTI</sequence>
<organism evidence="1 2">
    <name type="scientific">Brachionus plicatilis</name>
    <name type="common">Marine rotifer</name>
    <name type="synonym">Brachionus muelleri</name>
    <dbReference type="NCBI Taxonomy" id="10195"/>
    <lineage>
        <taxon>Eukaryota</taxon>
        <taxon>Metazoa</taxon>
        <taxon>Spiralia</taxon>
        <taxon>Gnathifera</taxon>
        <taxon>Rotifera</taxon>
        <taxon>Eurotatoria</taxon>
        <taxon>Monogononta</taxon>
        <taxon>Pseudotrocha</taxon>
        <taxon>Ploima</taxon>
        <taxon>Brachionidae</taxon>
        <taxon>Brachionus</taxon>
    </lineage>
</organism>
<reference evidence="1 2" key="1">
    <citation type="journal article" date="2018" name="Sci. Rep.">
        <title>Genomic signatures of local adaptation to the degree of environmental predictability in rotifers.</title>
        <authorList>
            <person name="Franch-Gras L."/>
            <person name="Hahn C."/>
            <person name="Garcia-Roger E.M."/>
            <person name="Carmona M.J."/>
            <person name="Serra M."/>
            <person name="Gomez A."/>
        </authorList>
    </citation>
    <scope>NUCLEOTIDE SEQUENCE [LARGE SCALE GENOMIC DNA]</scope>
    <source>
        <strain evidence="1">HYR1</strain>
    </source>
</reference>
<protein>
    <submittedName>
        <fullName evidence="1">Uncharacterized protein</fullName>
    </submittedName>
</protein>
<keyword evidence="2" id="KW-1185">Reference proteome</keyword>
<proteinExistence type="predicted"/>
<dbReference type="Proteomes" id="UP000276133">
    <property type="component" value="Unassembled WGS sequence"/>
</dbReference>
<dbReference type="EMBL" id="REGN01001596">
    <property type="protein sequence ID" value="RNA33714.1"/>
    <property type="molecule type" value="Genomic_DNA"/>
</dbReference>
<accession>A0A3M7SD18</accession>
<evidence type="ECO:0000313" key="2">
    <source>
        <dbReference type="Proteomes" id="UP000276133"/>
    </source>
</evidence>
<name>A0A3M7SD18_BRAPC</name>
<comment type="caution">
    <text evidence="1">The sequence shown here is derived from an EMBL/GenBank/DDBJ whole genome shotgun (WGS) entry which is preliminary data.</text>
</comment>
<dbReference type="AlphaFoldDB" id="A0A3M7SD18"/>
<gene>
    <name evidence="1" type="ORF">BpHYR1_035388</name>
</gene>
<evidence type="ECO:0000313" key="1">
    <source>
        <dbReference type="EMBL" id="RNA33714.1"/>
    </source>
</evidence>